<dbReference type="EMBL" id="JACHJD010000026">
    <property type="protein sequence ID" value="MBB5109369.1"/>
    <property type="molecule type" value="Genomic_DNA"/>
</dbReference>
<dbReference type="CDD" id="cd04485">
    <property type="entry name" value="DnaE_OBF"/>
    <property type="match status" value="1"/>
</dbReference>
<dbReference type="InterPro" id="IPR029460">
    <property type="entry name" value="DNAPol_HHH"/>
</dbReference>
<protein>
    <submittedName>
        <fullName evidence="3">DNA polymerase III alpha subunit</fullName>
    </submittedName>
</protein>
<accession>A0A7W8B2W7</accession>
<dbReference type="Gene3D" id="1.10.150.870">
    <property type="match status" value="1"/>
</dbReference>
<dbReference type="Pfam" id="PF14579">
    <property type="entry name" value="HHH_6"/>
    <property type="match status" value="1"/>
</dbReference>
<feature type="compositionally biased region" description="Polar residues" evidence="1">
    <location>
        <begin position="417"/>
        <end position="434"/>
    </location>
</feature>
<comment type="caution">
    <text evidence="3">The sequence shown here is derived from an EMBL/GenBank/DDBJ whole genome shotgun (WGS) entry which is preliminary data.</text>
</comment>
<evidence type="ECO:0000256" key="1">
    <source>
        <dbReference type="SAM" id="MobiDB-lite"/>
    </source>
</evidence>
<evidence type="ECO:0000259" key="2">
    <source>
        <dbReference type="Pfam" id="PF14579"/>
    </source>
</evidence>
<evidence type="ECO:0000313" key="3">
    <source>
        <dbReference type="EMBL" id="MBB5109369.1"/>
    </source>
</evidence>
<feature type="region of interest" description="Disordered" evidence="1">
    <location>
        <begin position="409"/>
        <end position="434"/>
    </location>
</feature>
<keyword evidence="4" id="KW-1185">Reference proteome</keyword>
<dbReference type="Proteomes" id="UP000549009">
    <property type="component" value="Unassembled WGS sequence"/>
</dbReference>
<proteinExistence type="predicted"/>
<sequence>MWALAELARRALGDAERLPRLRAWFHSRATARGYAPAMLDSLWQTIEAFGQYGFCRAHAVAFAVPALQSAWLKAHFPAALYAGLLEHDPGMWPKRILVADARRHGVPVLSVDINRSRPHHSIEQTQDGTWGVRLALSAVKNISATDVTRIADHQPYTSLQDFCQRARPARPAAERLVQIGAFDGLRGPQTRRDLLLQITELHRHARARTPAGQLPLDHGQETVPAPSGLPEMTSRQALGAELEHLQIDVTHHLMDHHHQLLRELGAVPAARLGQLPAGQQVLVAGVRASTQTPPIASGKRIIFVTLEDGTGMTDLAFFDSSHDACAHIIFHCGLLLVRGRIQRRGRRSTLTGQQVWDLDELAAARRDHGPQAVTRLLGDDFPPARPAPTRAPRTLRLKNGAALHPWADLQPAGTRSADLTQLGATSPSSEGYPS</sequence>
<organism evidence="3 4">
    <name type="scientific">Streptomyces spectabilis</name>
    <dbReference type="NCBI Taxonomy" id="68270"/>
    <lineage>
        <taxon>Bacteria</taxon>
        <taxon>Bacillati</taxon>
        <taxon>Actinomycetota</taxon>
        <taxon>Actinomycetes</taxon>
        <taxon>Kitasatosporales</taxon>
        <taxon>Streptomycetaceae</taxon>
        <taxon>Streptomyces</taxon>
    </lineage>
</organism>
<dbReference type="PANTHER" id="PTHR32294:SF4">
    <property type="entry name" value="ERROR-PRONE DNA POLYMERASE"/>
    <property type="match status" value="1"/>
</dbReference>
<dbReference type="GO" id="GO:0008408">
    <property type="term" value="F:3'-5' exonuclease activity"/>
    <property type="evidence" value="ECO:0007669"/>
    <property type="project" value="InterPro"/>
</dbReference>
<feature type="domain" description="DNA polymerase helix-hairpin-helix motif" evidence="2">
    <location>
        <begin position="105"/>
        <end position="187"/>
    </location>
</feature>
<dbReference type="PANTHER" id="PTHR32294">
    <property type="entry name" value="DNA POLYMERASE III SUBUNIT ALPHA"/>
    <property type="match status" value="1"/>
</dbReference>
<gene>
    <name evidence="3" type="ORF">FHS40_008497</name>
</gene>
<dbReference type="InterPro" id="IPR004805">
    <property type="entry name" value="DnaE2/DnaE/PolC"/>
</dbReference>
<reference evidence="3 4" key="1">
    <citation type="submission" date="2020-08" db="EMBL/GenBank/DDBJ databases">
        <title>Genomic Encyclopedia of Type Strains, Phase III (KMG-III): the genomes of soil and plant-associated and newly described type strains.</title>
        <authorList>
            <person name="Whitman W."/>
        </authorList>
    </citation>
    <scope>NUCLEOTIDE SEQUENCE [LARGE SCALE GENOMIC DNA]</scope>
    <source>
        <strain evidence="3 4">CECT 3146</strain>
    </source>
</reference>
<evidence type="ECO:0000313" key="4">
    <source>
        <dbReference type="Proteomes" id="UP000549009"/>
    </source>
</evidence>
<name>A0A7W8B2W7_STRST</name>
<dbReference type="AlphaFoldDB" id="A0A7W8B2W7"/>
<dbReference type="GO" id="GO:0006260">
    <property type="term" value="P:DNA replication"/>
    <property type="evidence" value="ECO:0007669"/>
    <property type="project" value="InterPro"/>
</dbReference>